<sequence length="238" mass="24574">MQPLLATRSFLQRALFDTPQDTPRLSTRALTWARIVSVVALIAGGALLAIALHIRPGDGLFYPVTLGVAAVWAAAGIAGGGLRRGVAVSGRGRKISPAGQGAVLGIALLAIFLVGAVVVAQIPLLRGPVDGLLDHARFGALPAVLAVTVVTGLAEELFFRGTLYDAVPSRLAVPVTTLLYAVVTSVSGVPLLIFASLILGSVTALQRRATGGQLGPMITHIVWSAGMLLLLPPVLDYL</sequence>
<keyword evidence="1" id="KW-0812">Transmembrane</keyword>
<feature type="transmembrane region" description="Helical" evidence="1">
    <location>
        <begin position="217"/>
        <end position="235"/>
    </location>
</feature>
<organism evidence="3 4">
    <name type="scientific">Epidermidibacterium keratini</name>
    <dbReference type="NCBI Taxonomy" id="1891644"/>
    <lineage>
        <taxon>Bacteria</taxon>
        <taxon>Bacillati</taxon>
        <taxon>Actinomycetota</taxon>
        <taxon>Actinomycetes</taxon>
        <taxon>Sporichthyales</taxon>
        <taxon>Sporichthyaceae</taxon>
        <taxon>Epidermidibacterium</taxon>
    </lineage>
</organism>
<feature type="transmembrane region" description="Helical" evidence="1">
    <location>
        <begin position="32"/>
        <end position="54"/>
    </location>
</feature>
<feature type="domain" description="CAAX prenyl protease 2/Lysostaphin resistance protein A-like" evidence="2">
    <location>
        <begin position="140"/>
        <end position="225"/>
    </location>
</feature>
<dbReference type="Pfam" id="PF02517">
    <property type="entry name" value="Rce1-like"/>
    <property type="match status" value="1"/>
</dbReference>
<dbReference type="GO" id="GO:0004175">
    <property type="term" value="F:endopeptidase activity"/>
    <property type="evidence" value="ECO:0007669"/>
    <property type="project" value="UniProtKB-ARBA"/>
</dbReference>
<feature type="transmembrane region" description="Helical" evidence="1">
    <location>
        <begin position="102"/>
        <end position="124"/>
    </location>
</feature>
<dbReference type="AlphaFoldDB" id="A0A7L4YM95"/>
<feature type="transmembrane region" description="Helical" evidence="1">
    <location>
        <begin position="60"/>
        <end position="82"/>
    </location>
</feature>
<evidence type="ECO:0000256" key="1">
    <source>
        <dbReference type="SAM" id="Phobius"/>
    </source>
</evidence>
<keyword evidence="3" id="KW-0482">Metalloprotease</keyword>
<evidence type="ECO:0000313" key="3">
    <source>
        <dbReference type="EMBL" id="QHC00198.1"/>
    </source>
</evidence>
<keyword evidence="3" id="KW-0378">Hydrolase</keyword>
<dbReference type="GO" id="GO:0080120">
    <property type="term" value="P:CAAX-box protein maturation"/>
    <property type="evidence" value="ECO:0007669"/>
    <property type="project" value="UniProtKB-ARBA"/>
</dbReference>
<keyword evidence="4" id="KW-1185">Reference proteome</keyword>
<reference evidence="3 4" key="1">
    <citation type="journal article" date="2018" name="Int. J. Syst. Evol. Microbiol.">
        <title>Epidermidibacterium keratini gen. nov., sp. nov., a member of the family Sporichthyaceae, isolated from keratin epidermis.</title>
        <authorList>
            <person name="Lee D.G."/>
            <person name="Trujillo M.E."/>
            <person name="Kang S."/>
            <person name="Nam J.J."/>
            <person name="Kim Y.J."/>
        </authorList>
    </citation>
    <scope>NUCLEOTIDE SEQUENCE [LARGE SCALE GENOMIC DNA]</scope>
    <source>
        <strain evidence="3 4">EPI-7</strain>
    </source>
</reference>
<dbReference type="EMBL" id="CP047156">
    <property type="protein sequence ID" value="QHC00198.1"/>
    <property type="molecule type" value="Genomic_DNA"/>
</dbReference>
<evidence type="ECO:0000313" key="4">
    <source>
        <dbReference type="Proteomes" id="UP000463857"/>
    </source>
</evidence>
<evidence type="ECO:0000259" key="2">
    <source>
        <dbReference type="Pfam" id="PF02517"/>
    </source>
</evidence>
<accession>A0A7L4YM95</accession>
<keyword evidence="3" id="KW-0645">Protease</keyword>
<keyword evidence="1" id="KW-0472">Membrane</keyword>
<gene>
    <name evidence="3" type="ORF">EK0264_07855</name>
</gene>
<dbReference type="InParanoid" id="A0A7L4YM95"/>
<dbReference type="KEGG" id="eke:EK0264_07855"/>
<name>A0A7L4YM95_9ACTN</name>
<dbReference type="GO" id="GO:0006508">
    <property type="term" value="P:proteolysis"/>
    <property type="evidence" value="ECO:0007669"/>
    <property type="project" value="UniProtKB-KW"/>
</dbReference>
<protein>
    <submittedName>
        <fullName evidence="3">CPBP family intramembrane metalloprotease</fullName>
    </submittedName>
</protein>
<feature type="transmembrane region" description="Helical" evidence="1">
    <location>
        <begin position="178"/>
        <end position="205"/>
    </location>
</feature>
<keyword evidence="1" id="KW-1133">Transmembrane helix</keyword>
<proteinExistence type="predicted"/>
<dbReference type="OrthoDB" id="4407663at2"/>
<dbReference type="RefSeq" id="WP_159544442.1">
    <property type="nucleotide sequence ID" value="NZ_CP047156.1"/>
</dbReference>
<dbReference type="InterPro" id="IPR003675">
    <property type="entry name" value="Rce1/LyrA-like_dom"/>
</dbReference>
<dbReference type="Proteomes" id="UP000463857">
    <property type="component" value="Chromosome"/>
</dbReference>
<dbReference type="GO" id="GO:0008237">
    <property type="term" value="F:metallopeptidase activity"/>
    <property type="evidence" value="ECO:0007669"/>
    <property type="project" value="UniProtKB-KW"/>
</dbReference>